<dbReference type="SUPFAM" id="SSF53850">
    <property type="entry name" value="Periplasmic binding protein-like II"/>
    <property type="match status" value="2"/>
</dbReference>
<dbReference type="Pfam" id="PF00496">
    <property type="entry name" value="SBP_bac_5"/>
    <property type="match status" value="1"/>
</dbReference>
<dbReference type="InterPro" id="IPR000914">
    <property type="entry name" value="SBP_5_dom"/>
</dbReference>
<evidence type="ECO:0000313" key="8">
    <source>
        <dbReference type="Proteomes" id="UP001165085"/>
    </source>
</evidence>
<dbReference type="InterPro" id="IPR039424">
    <property type="entry name" value="SBP_5"/>
</dbReference>
<dbReference type="OrthoDB" id="37683at2759"/>
<organism evidence="7 8">
    <name type="scientific">Triparma strigata</name>
    <dbReference type="NCBI Taxonomy" id="1606541"/>
    <lineage>
        <taxon>Eukaryota</taxon>
        <taxon>Sar</taxon>
        <taxon>Stramenopiles</taxon>
        <taxon>Ochrophyta</taxon>
        <taxon>Bolidophyceae</taxon>
        <taxon>Parmales</taxon>
        <taxon>Triparmaceae</taxon>
        <taxon>Triparma</taxon>
    </lineage>
</organism>
<sequence length="652" mass="70963">MIRSLFIPSLFVASSAATNLHRNMMLKLTALIAPLFLSASVLSQGDRVLEAGDDDCKNLDVDFIILEGDATILAIEDDIRADLAKVGVNVNLRALPKDDFNAAMVSGDFNLAFSETWGPPYDPHSYATSWSSPDEAYYAALKGLPAPNTQAVLDQKIADTLLVEDETARGESWSEILNILHDQATEIPFSGKSIPAVINTRLSGYQKGHQQFDYPIHTLRVISGSKDIKLSPGAQTGLFTGVGRLDPHSYRPNEFFSNNWVYEGLVEYGPDGTILPSLATSWSVEDVTGGKQKYTFNLRQGVKFHDDADWDCSVAKLNLDHVFAAPLTTADWHGWYGLPAKLESWSCPSTYVLEMTSSDSYYPLLQELSYIRPLRMLSPNMFVGGASSDPLTQNSCPTGWESATLGDVTVTCAGVTGIAGTGRWKWVSTVMDSTDEYAETVDFTRFTDHWDAYGGSDGVDNVQLVHYATQADVKAALDSGALDAVIGDGVLDPSDVKGYKAQTADFTVSMTEPLQNRIVVFNTAKSPTNILKNRKIMIHAVDKAAIIQKELAGLDEPVDSLFSKSAPYCHVDLTPKWDYDFEKATLLNCVDEDGKNAVPAGALIAIAVCGAAVAALATFVGYMRYKEIQGKPIFTPLMQTDPDTKNGGVHDL</sequence>
<dbReference type="Proteomes" id="UP001165085">
    <property type="component" value="Unassembled WGS sequence"/>
</dbReference>
<evidence type="ECO:0000256" key="5">
    <source>
        <dbReference type="SAM" id="SignalP"/>
    </source>
</evidence>
<gene>
    <name evidence="7" type="ORF">TrST_g856</name>
</gene>
<keyword evidence="4" id="KW-0812">Transmembrane</keyword>
<evidence type="ECO:0000259" key="6">
    <source>
        <dbReference type="Pfam" id="PF00496"/>
    </source>
</evidence>
<feature type="domain" description="Solute-binding protein family 5" evidence="6">
    <location>
        <begin position="274"/>
        <end position="585"/>
    </location>
</feature>
<name>A0A9W7ELP1_9STRA</name>
<dbReference type="GO" id="GO:0015833">
    <property type="term" value="P:peptide transport"/>
    <property type="evidence" value="ECO:0007669"/>
    <property type="project" value="TreeGrafter"/>
</dbReference>
<keyword evidence="3 5" id="KW-0732">Signal</keyword>
<dbReference type="AlphaFoldDB" id="A0A9W7ELP1"/>
<keyword evidence="8" id="KW-1185">Reference proteome</keyword>
<keyword evidence="2" id="KW-0813">Transport</keyword>
<comment type="caution">
    <text evidence="7">The sequence shown here is derived from an EMBL/GenBank/DDBJ whole genome shotgun (WGS) entry which is preliminary data.</text>
</comment>
<evidence type="ECO:0000313" key="7">
    <source>
        <dbReference type="EMBL" id="GMH85369.1"/>
    </source>
</evidence>
<dbReference type="Gene3D" id="3.10.105.10">
    <property type="entry name" value="Dipeptide-binding Protein, Domain 3"/>
    <property type="match status" value="2"/>
</dbReference>
<evidence type="ECO:0000256" key="3">
    <source>
        <dbReference type="ARBA" id="ARBA00022729"/>
    </source>
</evidence>
<comment type="similarity">
    <text evidence="1">Belongs to the bacterial solute-binding protein 5 family.</text>
</comment>
<dbReference type="PANTHER" id="PTHR30290:SF9">
    <property type="entry name" value="OLIGOPEPTIDE-BINDING PROTEIN APPA"/>
    <property type="match status" value="1"/>
</dbReference>
<dbReference type="PANTHER" id="PTHR30290">
    <property type="entry name" value="PERIPLASMIC BINDING COMPONENT OF ABC TRANSPORTER"/>
    <property type="match status" value="1"/>
</dbReference>
<evidence type="ECO:0000256" key="1">
    <source>
        <dbReference type="ARBA" id="ARBA00005695"/>
    </source>
</evidence>
<reference evidence="8" key="1">
    <citation type="journal article" date="2023" name="Commun. Biol.">
        <title>Genome analysis of Parmales, the sister group of diatoms, reveals the evolutionary specialization of diatoms from phago-mixotrophs to photoautotrophs.</title>
        <authorList>
            <person name="Ban H."/>
            <person name="Sato S."/>
            <person name="Yoshikawa S."/>
            <person name="Yamada K."/>
            <person name="Nakamura Y."/>
            <person name="Ichinomiya M."/>
            <person name="Sato N."/>
            <person name="Blanc-Mathieu R."/>
            <person name="Endo H."/>
            <person name="Kuwata A."/>
            <person name="Ogata H."/>
        </authorList>
    </citation>
    <scope>NUCLEOTIDE SEQUENCE [LARGE SCALE GENOMIC DNA]</scope>
    <source>
        <strain evidence="8">NIES 3701</strain>
    </source>
</reference>
<accession>A0A9W7ELP1</accession>
<dbReference type="EMBL" id="BRXY01000302">
    <property type="protein sequence ID" value="GMH85369.1"/>
    <property type="molecule type" value="Genomic_DNA"/>
</dbReference>
<evidence type="ECO:0000256" key="2">
    <source>
        <dbReference type="ARBA" id="ARBA00022448"/>
    </source>
</evidence>
<keyword evidence="4" id="KW-0472">Membrane</keyword>
<proteinExistence type="inferred from homology"/>
<keyword evidence="4" id="KW-1133">Transmembrane helix</keyword>
<feature type="signal peptide" evidence="5">
    <location>
        <begin position="1"/>
        <end position="17"/>
    </location>
</feature>
<dbReference type="Gene3D" id="3.40.190.10">
    <property type="entry name" value="Periplasmic binding protein-like II"/>
    <property type="match status" value="1"/>
</dbReference>
<feature type="transmembrane region" description="Helical" evidence="4">
    <location>
        <begin position="597"/>
        <end position="622"/>
    </location>
</feature>
<protein>
    <recommendedName>
        <fullName evidence="6">Solute-binding protein family 5 domain-containing protein</fullName>
    </recommendedName>
</protein>
<dbReference type="GO" id="GO:1904680">
    <property type="term" value="F:peptide transmembrane transporter activity"/>
    <property type="evidence" value="ECO:0007669"/>
    <property type="project" value="TreeGrafter"/>
</dbReference>
<evidence type="ECO:0000256" key="4">
    <source>
        <dbReference type="SAM" id="Phobius"/>
    </source>
</evidence>
<feature type="chain" id="PRO_5040857522" description="Solute-binding protein family 5 domain-containing protein" evidence="5">
    <location>
        <begin position="18"/>
        <end position="652"/>
    </location>
</feature>